<feature type="region of interest" description="Disordered" evidence="1">
    <location>
        <begin position="420"/>
        <end position="446"/>
    </location>
</feature>
<feature type="region of interest" description="Disordered" evidence="1">
    <location>
        <begin position="481"/>
        <end position="503"/>
    </location>
</feature>
<gene>
    <name evidence="2" type="ORF">TPC1_11093</name>
</gene>
<evidence type="ECO:0000313" key="2">
    <source>
        <dbReference type="EMBL" id="JAP95785.1"/>
    </source>
</evidence>
<reference evidence="2" key="1">
    <citation type="submission" date="2015-07" db="EMBL/GenBank/DDBJ databases">
        <title>Adaptation to a free-living lifestyle via gene acquisitions in the diplomonad Trepomonas sp. PC1.</title>
        <authorList>
            <person name="Xu F."/>
            <person name="Jerlstrom-Hultqvist J."/>
            <person name="Kolisko M."/>
            <person name="Simpson A.G.B."/>
            <person name="Roger A.J."/>
            <person name="Svard S.G."/>
            <person name="Andersson J.O."/>
        </authorList>
    </citation>
    <scope>NUCLEOTIDE SEQUENCE</scope>
    <source>
        <strain evidence="2">PC1</strain>
    </source>
</reference>
<feature type="non-terminal residue" evidence="2">
    <location>
        <position position="822"/>
    </location>
</feature>
<feature type="region of interest" description="Disordered" evidence="1">
    <location>
        <begin position="44"/>
        <end position="69"/>
    </location>
</feature>
<proteinExistence type="predicted"/>
<feature type="region of interest" description="Disordered" evidence="1">
    <location>
        <begin position="798"/>
        <end position="822"/>
    </location>
</feature>
<dbReference type="AlphaFoldDB" id="A0A146KJI2"/>
<accession>A0A146KJI2</accession>
<protein>
    <submittedName>
        <fullName evidence="2">Uncharacterized protein</fullName>
    </submittedName>
</protein>
<organism evidence="2">
    <name type="scientific">Trepomonas sp. PC1</name>
    <dbReference type="NCBI Taxonomy" id="1076344"/>
    <lineage>
        <taxon>Eukaryota</taxon>
        <taxon>Metamonada</taxon>
        <taxon>Diplomonadida</taxon>
        <taxon>Hexamitidae</taxon>
        <taxon>Hexamitinae</taxon>
        <taxon>Trepomonas</taxon>
    </lineage>
</organism>
<sequence>IQNKLKSDTESTNIMYAREQKPVQKQQTENDSYVEPQTMTYNFKQKPPKITQKRNLVQNQETKKGEDTEYREANEQLAKQNQNASLSDIPETKIFVDKMPEFSQSLSVDQIYTVKQAQQEQLELQKDILALQKLKFSSSSFLQADVRQIKKFDNDDFQFQNAKNEKLLLSEVDFDVKNAFQVMQPKKQPPKIIQYKVQNQGIENENAANYKIGVQNFDDGSQKQIIVGNQLMSEVGKNQVNAEIQFLSTFTESDSTSKAENKPKLVEQKEVQVDTKDPVKTVEKQIVYQKKLDPQKIPSPEQKIVYKQNVDEVKQNQADSASFSFNEIDLQNYETVQTREPPMRFEQLPAQDDLPVNQVDYQKMQLSNLPGEHNVNKEVIPQNQPLILNKQQKQQKEASFFDFQEIHEIKTHFKKQKEAEVETNESWTEFDQREEKQKDRESRPDDAVDEFNKLAEMLKNYPFFTTVYEVCGQCKLKRENQTKPQIGQNEKTQEEEETEQSIEPKKPKIECFEQSLGPIELCVEKQTVPKLKEKVAERVVVPVQMNKQEEHIDEQTNFQQITANQPVKIQHIVKTPRQVNQKVNTKILGLPPRYQPKQRVMELNQFVPVIKKVDEVRINEFGVETTHERIYPSNTEVKTQVLKTPTFGVKKVQQQQIDNFKQRQKLQHQEEYQDDSSYEQSYQQVLQVVLQNKQTNDELSDLVVRQVDQKPEVKEKIQTQLVESEITEAQPISHVIEQPLSISGISNVSQIVQSISKSPGQVSSFQSMTSQGIVYPKVHKNVLNDDYLQMNRYSEGEIPSSSDYLVKGINNPEAEGEDGEIQ</sequence>
<feature type="compositionally biased region" description="Basic and acidic residues" evidence="1">
    <location>
        <begin position="430"/>
        <end position="446"/>
    </location>
</feature>
<name>A0A146KJI2_9EUKA</name>
<dbReference type="EMBL" id="GDID01000821">
    <property type="protein sequence ID" value="JAP95785.1"/>
    <property type="molecule type" value="Transcribed_RNA"/>
</dbReference>
<evidence type="ECO:0000256" key="1">
    <source>
        <dbReference type="SAM" id="MobiDB-lite"/>
    </source>
</evidence>
<feature type="non-terminal residue" evidence="2">
    <location>
        <position position="1"/>
    </location>
</feature>